<reference evidence="2" key="1">
    <citation type="submission" date="2022-12" db="EMBL/GenBank/DDBJ databases">
        <title>Genome sequence of HCMS5-2.</title>
        <authorList>
            <person name="Woo H."/>
        </authorList>
    </citation>
    <scope>NUCLEOTIDE SEQUENCE</scope>
    <source>
        <strain evidence="2">HCMS5-2</strain>
    </source>
</reference>
<dbReference type="InterPro" id="IPR055247">
    <property type="entry name" value="InsJ-like_HTH"/>
</dbReference>
<gene>
    <name evidence="2" type="ORF">O0955_18010</name>
</gene>
<dbReference type="Proteomes" id="UP001144347">
    <property type="component" value="Unassembled WGS sequence"/>
</dbReference>
<dbReference type="SUPFAM" id="SSF46689">
    <property type="entry name" value="Homeodomain-like"/>
    <property type="match status" value="1"/>
</dbReference>
<dbReference type="Pfam" id="PF13518">
    <property type="entry name" value="HTH_28"/>
    <property type="match status" value="1"/>
</dbReference>
<keyword evidence="3" id="KW-1185">Reference proteome</keyword>
<organism evidence="2 3">
    <name type="scientific">Pedobacter punctiformis</name>
    <dbReference type="NCBI Taxonomy" id="3004097"/>
    <lineage>
        <taxon>Bacteria</taxon>
        <taxon>Pseudomonadati</taxon>
        <taxon>Bacteroidota</taxon>
        <taxon>Sphingobacteriia</taxon>
        <taxon>Sphingobacteriales</taxon>
        <taxon>Sphingobacteriaceae</taxon>
        <taxon>Pedobacter</taxon>
    </lineage>
</organism>
<dbReference type="RefSeq" id="WP_269428953.1">
    <property type="nucleotide sequence ID" value="NZ_JAPWGM010000009.1"/>
</dbReference>
<sequence length="90" mass="11021">MARENDYSFEEILKVIEAHRMGKKSKDICAELHIDPTTFYRWQRRYGKFVDKFAELKNENEKLKFVYESLFERHEEMLEALDIFLKKIKN</sequence>
<comment type="caution">
    <text evidence="2">The sequence shown here is derived from an EMBL/GenBank/DDBJ whole genome shotgun (WGS) entry which is preliminary data.</text>
</comment>
<accession>A0ABT4LDW1</accession>
<dbReference type="EMBL" id="JAPWGM010000009">
    <property type="protein sequence ID" value="MCZ4245912.1"/>
    <property type="molecule type" value="Genomic_DNA"/>
</dbReference>
<evidence type="ECO:0000313" key="2">
    <source>
        <dbReference type="EMBL" id="MCZ4245912.1"/>
    </source>
</evidence>
<evidence type="ECO:0000313" key="3">
    <source>
        <dbReference type="Proteomes" id="UP001144347"/>
    </source>
</evidence>
<feature type="domain" description="Insertion element IS150 protein InsJ-like helix-turn-helix" evidence="1">
    <location>
        <begin position="13"/>
        <end position="48"/>
    </location>
</feature>
<evidence type="ECO:0000259" key="1">
    <source>
        <dbReference type="Pfam" id="PF13518"/>
    </source>
</evidence>
<proteinExistence type="predicted"/>
<name>A0ABT4LDW1_9SPHI</name>
<dbReference type="Gene3D" id="1.10.10.60">
    <property type="entry name" value="Homeodomain-like"/>
    <property type="match status" value="1"/>
</dbReference>
<protein>
    <submittedName>
        <fullName evidence="2">Helix-turn-helix domain-containing protein</fullName>
    </submittedName>
</protein>
<dbReference type="InterPro" id="IPR009057">
    <property type="entry name" value="Homeodomain-like_sf"/>
</dbReference>